<keyword evidence="3" id="KW-1185">Reference proteome</keyword>
<dbReference type="InterPro" id="IPR050312">
    <property type="entry name" value="IolE/XylAMocC-like"/>
</dbReference>
<dbReference type="Proteomes" id="UP000612456">
    <property type="component" value="Unassembled WGS sequence"/>
</dbReference>
<protein>
    <recommendedName>
        <fullName evidence="1">Xylose isomerase-like TIM barrel domain-containing protein</fullName>
    </recommendedName>
</protein>
<dbReference type="PANTHER" id="PTHR12110">
    <property type="entry name" value="HYDROXYPYRUVATE ISOMERASE"/>
    <property type="match status" value="1"/>
</dbReference>
<accession>A0A916YRY2</accession>
<proteinExistence type="predicted"/>
<dbReference type="InterPro" id="IPR013022">
    <property type="entry name" value="Xyl_isomerase-like_TIM-brl"/>
</dbReference>
<reference evidence="2" key="2">
    <citation type="submission" date="2020-09" db="EMBL/GenBank/DDBJ databases">
        <authorList>
            <person name="Sun Q."/>
            <person name="Zhou Y."/>
        </authorList>
    </citation>
    <scope>NUCLEOTIDE SEQUENCE</scope>
    <source>
        <strain evidence="2">CGMCC 1.15178</strain>
    </source>
</reference>
<dbReference type="SUPFAM" id="SSF51658">
    <property type="entry name" value="Xylose isomerase-like"/>
    <property type="match status" value="1"/>
</dbReference>
<evidence type="ECO:0000313" key="2">
    <source>
        <dbReference type="EMBL" id="GGD57165.1"/>
    </source>
</evidence>
<reference evidence="2" key="1">
    <citation type="journal article" date="2014" name="Int. J. Syst. Evol. Microbiol.">
        <title>Complete genome sequence of Corynebacterium casei LMG S-19264T (=DSM 44701T), isolated from a smear-ripened cheese.</title>
        <authorList>
            <consortium name="US DOE Joint Genome Institute (JGI-PGF)"/>
            <person name="Walter F."/>
            <person name="Albersmeier A."/>
            <person name="Kalinowski J."/>
            <person name="Ruckert C."/>
        </authorList>
    </citation>
    <scope>NUCLEOTIDE SEQUENCE</scope>
    <source>
        <strain evidence="2">CGMCC 1.15178</strain>
    </source>
</reference>
<dbReference type="RefSeq" id="WP_188990354.1">
    <property type="nucleotide sequence ID" value="NZ_BMHP01000001.1"/>
</dbReference>
<gene>
    <name evidence="2" type="ORF">GCM10010911_13680</name>
</gene>
<name>A0A916YRY2_9BACL</name>
<comment type="caution">
    <text evidence="2">The sequence shown here is derived from an EMBL/GenBank/DDBJ whole genome shotgun (WGS) entry which is preliminary data.</text>
</comment>
<dbReference type="AlphaFoldDB" id="A0A916YRY2"/>
<sequence length="279" mass="31540">MNLSICSFSFHRLLAAGKQDMFQYIKDSKNLCCTHLEPWNAHLSRIDQGQEVLHAGSNPRMSHHLTAMDDNYLDEVKQAADEAGLAFGCIAVDGAHIYEENEEDRARNRAKAYRWISIAERLSAAQIRIDSGGGDEFDERSFEIIIEGYEDIIRRAAESGIQVVVENHWGPTRFPDNVVKLKEALPKLGLLLDSWNWAPGKQAEGWLKCAKYATATHIKTFHFTEDGQELTQNIPAFIHLLQEHGFDGIWGIESVPANLDEIEGARKTVELIKRTLKQQ</sequence>
<evidence type="ECO:0000313" key="3">
    <source>
        <dbReference type="Proteomes" id="UP000612456"/>
    </source>
</evidence>
<organism evidence="2 3">
    <name type="scientific">Paenibacillus nasutitermitis</name>
    <dbReference type="NCBI Taxonomy" id="1652958"/>
    <lineage>
        <taxon>Bacteria</taxon>
        <taxon>Bacillati</taxon>
        <taxon>Bacillota</taxon>
        <taxon>Bacilli</taxon>
        <taxon>Bacillales</taxon>
        <taxon>Paenibacillaceae</taxon>
        <taxon>Paenibacillus</taxon>
    </lineage>
</organism>
<dbReference type="Pfam" id="PF01261">
    <property type="entry name" value="AP_endonuc_2"/>
    <property type="match status" value="1"/>
</dbReference>
<dbReference type="Gene3D" id="3.20.20.150">
    <property type="entry name" value="Divalent-metal-dependent TIM barrel enzymes"/>
    <property type="match status" value="1"/>
</dbReference>
<dbReference type="InterPro" id="IPR036237">
    <property type="entry name" value="Xyl_isomerase-like_sf"/>
</dbReference>
<dbReference type="EMBL" id="BMHP01000001">
    <property type="protein sequence ID" value="GGD57165.1"/>
    <property type="molecule type" value="Genomic_DNA"/>
</dbReference>
<dbReference type="PANTHER" id="PTHR12110:SF53">
    <property type="entry name" value="BLR5974 PROTEIN"/>
    <property type="match status" value="1"/>
</dbReference>
<evidence type="ECO:0000259" key="1">
    <source>
        <dbReference type="Pfam" id="PF01261"/>
    </source>
</evidence>
<feature type="domain" description="Xylose isomerase-like TIM barrel" evidence="1">
    <location>
        <begin position="60"/>
        <end position="274"/>
    </location>
</feature>